<dbReference type="GO" id="GO:0051123">
    <property type="term" value="P:RNA polymerase II preinitiation complex assembly"/>
    <property type="evidence" value="ECO:0007669"/>
    <property type="project" value="TreeGrafter"/>
</dbReference>
<dbReference type="Gene3D" id="1.10.20.10">
    <property type="entry name" value="Histone, subunit A"/>
    <property type="match status" value="1"/>
</dbReference>
<feature type="region of interest" description="Disordered" evidence="6">
    <location>
        <begin position="188"/>
        <end position="213"/>
    </location>
</feature>
<sequence>MTPPIEAAKARLTELEVRLPWTSVKKSWGPRREQWVSQVLAIVTSEALGAQLLSLEAAIKSETLEPTWQEAREGWKGRVGAAHSGEAVERLIIELERAVQWKLLQLNRAGTVARPLPPATACDGGGPPPEGVPRAALRIMLLLRAMGVRSYSPAVALQLYEVAHAYGAELLHDASHYARARRLHASGLPTAQSADAAGARKRPLESGAPELDGPIETADVALAARMRAARAFVPPPTREVLAQHAAECNLQPLPFLGARPSGLRPPPTDDERGGDESAG</sequence>
<keyword evidence="8" id="KW-1185">Reference proteome</keyword>
<evidence type="ECO:0000313" key="8">
    <source>
        <dbReference type="Proteomes" id="UP000013827"/>
    </source>
</evidence>
<dbReference type="EnsemblProtists" id="EOD24527">
    <property type="protein sequence ID" value="EOD24527"/>
    <property type="gene ID" value="EMIHUDRAFT_435334"/>
</dbReference>
<dbReference type="STRING" id="2903.R1CPI8"/>
<dbReference type="SUPFAM" id="SSF47113">
    <property type="entry name" value="Histone-fold"/>
    <property type="match status" value="1"/>
</dbReference>
<feature type="compositionally biased region" description="Basic and acidic residues" evidence="6">
    <location>
        <begin position="267"/>
        <end position="279"/>
    </location>
</feature>
<dbReference type="RefSeq" id="XP_005776956.1">
    <property type="nucleotide sequence ID" value="XM_005776899.1"/>
</dbReference>
<dbReference type="InterPro" id="IPR009072">
    <property type="entry name" value="Histone-fold"/>
</dbReference>
<keyword evidence="4" id="KW-0804">Transcription</keyword>
<keyword evidence="5" id="KW-0539">Nucleus</keyword>
<evidence type="ECO:0000256" key="1">
    <source>
        <dbReference type="ARBA" id="ARBA00004123"/>
    </source>
</evidence>
<dbReference type="InterPro" id="IPR003162">
    <property type="entry name" value="TFIID-31"/>
</dbReference>
<feature type="region of interest" description="Disordered" evidence="6">
    <location>
        <begin position="252"/>
        <end position="279"/>
    </location>
</feature>
<dbReference type="GO" id="GO:0003713">
    <property type="term" value="F:transcription coactivator activity"/>
    <property type="evidence" value="ECO:0007669"/>
    <property type="project" value="TreeGrafter"/>
</dbReference>
<dbReference type="GO" id="GO:0000124">
    <property type="term" value="C:SAGA complex"/>
    <property type="evidence" value="ECO:0007669"/>
    <property type="project" value="TreeGrafter"/>
</dbReference>
<evidence type="ECO:0000256" key="5">
    <source>
        <dbReference type="ARBA" id="ARBA00023242"/>
    </source>
</evidence>
<reference evidence="8" key="1">
    <citation type="journal article" date="2013" name="Nature">
        <title>Pan genome of the phytoplankton Emiliania underpins its global distribution.</title>
        <authorList>
            <person name="Read B.A."/>
            <person name="Kegel J."/>
            <person name="Klute M.J."/>
            <person name="Kuo A."/>
            <person name="Lefebvre S.C."/>
            <person name="Maumus F."/>
            <person name="Mayer C."/>
            <person name="Miller J."/>
            <person name="Monier A."/>
            <person name="Salamov A."/>
            <person name="Young J."/>
            <person name="Aguilar M."/>
            <person name="Claverie J.M."/>
            <person name="Frickenhaus S."/>
            <person name="Gonzalez K."/>
            <person name="Herman E.K."/>
            <person name="Lin Y.C."/>
            <person name="Napier J."/>
            <person name="Ogata H."/>
            <person name="Sarno A.F."/>
            <person name="Shmutz J."/>
            <person name="Schroeder D."/>
            <person name="de Vargas C."/>
            <person name="Verret F."/>
            <person name="von Dassow P."/>
            <person name="Valentin K."/>
            <person name="Van de Peer Y."/>
            <person name="Wheeler G."/>
            <person name="Dacks J.B."/>
            <person name="Delwiche C.F."/>
            <person name="Dyhrman S.T."/>
            <person name="Glockner G."/>
            <person name="John U."/>
            <person name="Richards T."/>
            <person name="Worden A.Z."/>
            <person name="Zhang X."/>
            <person name="Grigoriev I.V."/>
            <person name="Allen A.E."/>
            <person name="Bidle K."/>
            <person name="Borodovsky M."/>
            <person name="Bowler C."/>
            <person name="Brownlee C."/>
            <person name="Cock J.M."/>
            <person name="Elias M."/>
            <person name="Gladyshev V.N."/>
            <person name="Groth M."/>
            <person name="Guda C."/>
            <person name="Hadaegh A."/>
            <person name="Iglesias-Rodriguez M.D."/>
            <person name="Jenkins J."/>
            <person name="Jones B.M."/>
            <person name="Lawson T."/>
            <person name="Leese F."/>
            <person name="Lindquist E."/>
            <person name="Lobanov A."/>
            <person name="Lomsadze A."/>
            <person name="Malik S.B."/>
            <person name="Marsh M.E."/>
            <person name="Mackinder L."/>
            <person name="Mock T."/>
            <person name="Mueller-Roeber B."/>
            <person name="Pagarete A."/>
            <person name="Parker M."/>
            <person name="Probert I."/>
            <person name="Quesneville H."/>
            <person name="Raines C."/>
            <person name="Rensing S.A."/>
            <person name="Riano-Pachon D.M."/>
            <person name="Richier S."/>
            <person name="Rokitta S."/>
            <person name="Shiraiwa Y."/>
            <person name="Soanes D.M."/>
            <person name="van der Giezen M."/>
            <person name="Wahlund T.M."/>
            <person name="Williams B."/>
            <person name="Wilson W."/>
            <person name="Wolfe G."/>
            <person name="Wurch L.L."/>
        </authorList>
    </citation>
    <scope>NUCLEOTIDE SEQUENCE</scope>
</reference>
<keyword evidence="3" id="KW-0805">Transcription regulation</keyword>
<comment type="subcellular location">
    <subcellularLocation>
        <location evidence="1">Nucleus</location>
    </subcellularLocation>
</comment>
<accession>A0A0D3JLZ2</accession>
<name>A0A0D3JLZ2_EMIH1</name>
<comment type="similarity">
    <text evidence="2">Belongs to the TAF9 family.</text>
</comment>
<dbReference type="KEGG" id="ehx:EMIHUDRAFT_435334"/>
<dbReference type="GO" id="GO:0046982">
    <property type="term" value="F:protein heterodimerization activity"/>
    <property type="evidence" value="ECO:0007669"/>
    <property type="project" value="InterPro"/>
</dbReference>
<dbReference type="GO" id="GO:0016251">
    <property type="term" value="F:RNA polymerase II general transcription initiation factor activity"/>
    <property type="evidence" value="ECO:0007669"/>
    <property type="project" value="TreeGrafter"/>
</dbReference>
<evidence type="ECO:0000256" key="2">
    <source>
        <dbReference type="ARBA" id="ARBA00007646"/>
    </source>
</evidence>
<dbReference type="InterPro" id="IPR051431">
    <property type="entry name" value="TFIID_subunit_9"/>
</dbReference>
<dbReference type="GeneID" id="17270073"/>
<dbReference type="PANTHER" id="PTHR48068">
    <property type="entry name" value="TAF9 RNA POLYMERASE II, TATA BOX-BINDING PROTEIN (TBP)-ASSOCIATED FACTOR"/>
    <property type="match status" value="1"/>
</dbReference>
<dbReference type="Pfam" id="PF02291">
    <property type="entry name" value="TFIID-31kDa"/>
    <property type="match status" value="1"/>
</dbReference>
<dbReference type="PANTHER" id="PTHR48068:SF4">
    <property type="entry name" value="TATA-BOX BINDING PROTEIN ASSOCIATED FACTOR 9"/>
    <property type="match status" value="1"/>
</dbReference>
<dbReference type="Proteomes" id="UP000013827">
    <property type="component" value="Unassembled WGS sequence"/>
</dbReference>
<dbReference type="AlphaFoldDB" id="A0A0D3JLZ2"/>
<dbReference type="PaxDb" id="2903-EOD24527"/>
<evidence type="ECO:0000256" key="6">
    <source>
        <dbReference type="SAM" id="MobiDB-lite"/>
    </source>
</evidence>
<reference evidence="7" key="2">
    <citation type="submission" date="2024-10" db="UniProtKB">
        <authorList>
            <consortium name="EnsemblProtists"/>
        </authorList>
    </citation>
    <scope>IDENTIFICATION</scope>
</reference>
<dbReference type="CDD" id="cd07979">
    <property type="entry name" value="HFD_TAF9"/>
    <property type="match status" value="1"/>
</dbReference>
<dbReference type="HOGENOM" id="CLU_999031_0_0_1"/>
<dbReference type="GO" id="GO:0005669">
    <property type="term" value="C:transcription factor TFIID complex"/>
    <property type="evidence" value="ECO:0007669"/>
    <property type="project" value="TreeGrafter"/>
</dbReference>
<proteinExistence type="inferred from homology"/>
<evidence type="ECO:0000256" key="4">
    <source>
        <dbReference type="ARBA" id="ARBA00023163"/>
    </source>
</evidence>
<protein>
    <submittedName>
        <fullName evidence="7">Uncharacterized protein</fullName>
    </submittedName>
</protein>
<evidence type="ECO:0000256" key="3">
    <source>
        <dbReference type="ARBA" id="ARBA00023015"/>
    </source>
</evidence>
<organism evidence="7 8">
    <name type="scientific">Emiliania huxleyi (strain CCMP1516)</name>
    <dbReference type="NCBI Taxonomy" id="280463"/>
    <lineage>
        <taxon>Eukaryota</taxon>
        <taxon>Haptista</taxon>
        <taxon>Haptophyta</taxon>
        <taxon>Prymnesiophyceae</taxon>
        <taxon>Isochrysidales</taxon>
        <taxon>Noelaerhabdaceae</taxon>
        <taxon>Emiliania</taxon>
    </lineage>
</organism>
<dbReference type="OMA" id="GCCAINA"/>
<evidence type="ECO:0000313" key="7">
    <source>
        <dbReference type="EnsemblProtists" id="EOD24527"/>
    </source>
</evidence>